<dbReference type="Proteomes" id="UP001055072">
    <property type="component" value="Unassembled WGS sequence"/>
</dbReference>
<comment type="caution">
    <text evidence="1">The sequence shown here is derived from an EMBL/GenBank/DDBJ whole genome shotgun (WGS) entry which is preliminary data.</text>
</comment>
<name>A0ACB8UJX0_9APHY</name>
<protein>
    <submittedName>
        <fullName evidence="1">Uncharacterized protein</fullName>
    </submittedName>
</protein>
<keyword evidence="2" id="KW-1185">Reference proteome</keyword>
<gene>
    <name evidence="1" type="ORF">BDY19DRAFT_1044214</name>
</gene>
<sequence length="115" mass="12975">MTSSRIGAVFLAQLVGESLDAVSGGLKLGERWVGWEAVDVDYRWRRYVRKQGCDRSCFALARCHTQRRSTLQLSSTTNVHWIEDLLSLSCWLPHTQTVDPPDTTALSINTECYGK</sequence>
<dbReference type="EMBL" id="MU274900">
    <property type="protein sequence ID" value="KAI0094344.1"/>
    <property type="molecule type" value="Genomic_DNA"/>
</dbReference>
<organism evidence="1 2">
    <name type="scientific">Irpex rosettiformis</name>
    <dbReference type="NCBI Taxonomy" id="378272"/>
    <lineage>
        <taxon>Eukaryota</taxon>
        <taxon>Fungi</taxon>
        <taxon>Dikarya</taxon>
        <taxon>Basidiomycota</taxon>
        <taxon>Agaricomycotina</taxon>
        <taxon>Agaricomycetes</taxon>
        <taxon>Polyporales</taxon>
        <taxon>Irpicaceae</taxon>
        <taxon>Irpex</taxon>
    </lineage>
</organism>
<accession>A0ACB8UJX0</accession>
<reference evidence="1" key="1">
    <citation type="journal article" date="2021" name="Environ. Microbiol.">
        <title>Gene family expansions and transcriptome signatures uncover fungal adaptations to wood decay.</title>
        <authorList>
            <person name="Hage H."/>
            <person name="Miyauchi S."/>
            <person name="Viragh M."/>
            <person name="Drula E."/>
            <person name="Min B."/>
            <person name="Chaduli D."/>
            <person name="Navarro D."/>
            <person name="Favel A."/>
            <person name="Norest M."/>
            <person name="Lesage-Meessen L."/>
            <person name="Balint B."/>
            <person name="Merenyi Z."/>
            <person name="de Eugenio L."/>
            <person name="Morin E."/>
            <person name="Martinez A.T."/>
            <person name="Baldrian P."/>
            <person name="Stursova M."/>
            <person name="Martinez M.J."/>
            <person name="Novotny C."/>
            <person name="Magnuson J.K."/>
            <person name="Spatafora J.W."/>
            <person name="Maurice S."/>
            <person name="Pangilinan J."/>
            <person name="Andreopoulos W."/>
            <person name="LaButti K."/>
            <person name="Hundley H."/>
            <person name="Na H."/>
            <person name="Kuo A."/>
            <person name="Barry K."/>
            <person name="Lipzen A."/>
            <person name="Henrissat B."/>
            <person name="Riley R."/>
            <person name="Ahrendt S."/>
            <person name="Nagy L.G."/>
            <person name="Grigoriev I.V."/>
            <person name="Martin F."/>
            <person name="Rosso M.N."/>
        </authorList>
    </citation>
    <scope>NUCLEOTIDE SEQUENCE</scope>
    <source>
        <strain evidence="1">CBS 384.51</strain>
    </source>
</reference>
<evidence type="ECO:0000313" key="2">
    <source>
        <dbReference type="Proteomes" id="UP001055072"/>
    </source>
</evidence>
<evidence type="ECO:0000313" key="1">
    <source>
        <dbReference type="EMBL" id="KAI0094344.1"/>
    </source>
</evidence>
<proteinExistence type="predicted"/>